<dbReference type="CDD" id="cd04301">
    <property type="entry name" value="NAT_SF"/>
    <property type="match status" value="1"/>
</dbReference>
<dbReference type="InterPro" id="IPR013653">
    <property type="entry name" value="GCN5-like_dom"/>
</dbReference>
<dbReference type="Gene3D" id="3.40.630.30">
    <property type="match status" value="1"/>
</dbReference>
<evidence type="ECO:0000259" key="1">
    <source>
        <dbReference type="PROSITE" id="PS51186"/>
    </source>
</evidence>
<feature type="domain" description="N-acetyltransferase" evidence="1">
    <location>
        <begin position="75"/>
        <end position="227"/>
    </location>
</feature>
<dbReference type="EMBL" id="JBHLTL010000001">
    <property type="protein sequence ID" value="MFC0587831.1"/>
    <property type="molecule type" value="Genomic_DNA"/>
</dbReference>
<dbReference type="Proteomes" id="UP001589943">
    <property type="component" value="Unassembled WGS sequence"/>
</dbReference>
<sequence length="227" mass="24039">MSAQPLDRPIWGALTGRQAHLAAVQGAAVRLDPGYGPFAAARDSGPEAQAALAAIAAAGEVWLVEPEAWPAPPGTQVRQTAPLVQMVADRPAPLQLGDEDCVLLGEADSADMTALALATQPGPWGDKTRLYGPFYGLKREGRLMAMAGQRMLPAPGFDEVSAVCTWPEFQGKGLAAKLIRRVVADMTARGATPFLHSWAGNARAIGLYETLGFRVRREMVATVLARA</sequence>
<comment type="caution">
    <text evidence="2">The sequence shown here is derived from an EMBL/GenBank/DDBJ whole genome shotgun (WGS) entry which is preliminary data.</text>
</comment>
<dbReference type="Pfam" id="PF08445">
    <property type="entry name" value="FR47"/>
    <property type="match status" value="1"/>
</dbReference>
<dbReference type="SUPFAM" id="SSF55729">
    <property type="entry name" value="Acyl-CoA N-acyltransferases (Nat)"/>
    <property type="match status" value="1"/>
</dbReference>
<proteinExistence type="predicted"/>
<evidence type="ECO:0000313" key="2">
    <source>
        <dbReference type="EMBL" id="MFC0587831.1"/>
    </source>
</evidence>
<dbReference type="InterPro" id="IPR000182">
    <property type="entry name" value="GNAT_dom"/>
</dbReference>
<organism evidence="2 3">
    <name type="scientific">Novosphingobium aquiterrae</name>
    <dbReference type="NCBI Taxonomy" id="624388"/>
    <lineage>
        <taxon>Bacteria</taxon>
        <taxon>Pseudomonadati</taxon>
        <taxon>Pseudomonadota</taxon>
        <taxon>Alphaproteobacteria</taxon>
        <taxon>Sphingomonadales</taxon>
        <taxon>Sphingomonadaceae</taxon>
        <taxon>Novosphingobium</taxon>
    </lineage>
</organism>
<reference evidence="2 3" key="1">
    <citation type="submission" date="2024-09" db="EMBL/GenBank/DDBJ databases">
        <authorList>
            <person name="Sun Q."/>
            <person name="Mori K."/>
        </authorList>
    </citation>
    <scope>NUCLEOTIDE SEQUENCE [LARGE SCALE GENOMIC DNA]</scope>
    <source>
        <strain evidence="2 3">NCAIM B.02537</strain>
    </source>
</reference>
<protein>
    <submittedName>
        <fullName evidence="2">GNAT family N-acetyltransferase</fullName>
    </submittedName>
</protein>
<gene>
    <name evidence="2" type="ORF">ACFFF7_00225</name>
</gene>
<name>A0ABV6PDC7_9SPHN</name>
<dbReference type="PROSITE" id="PS51186">
    <property type="entry name" value="GNAT"/>
    <property type="match status" value="1"/>
</dbReference>
<keyword evidence="3" id="KW-1185">Reference proteome</keyword>
<dbReference type="InterPro" id="IPR016181">
    <property type="entry name" value="Acyl_CoA_acyltransferase"/>
</dbReference>
<dbReference type="RefSeq" id="WP_379479355.1">
    <property type="nucleotide sequence ID" value="NZ_JBHLTL010000001.1"/>
</dbReference>
<accession>A0ABV6PDC7</accession>
<evidence type="ECO:0000313" key="3">
    <source>
        <dbReference type="Proteomes" id="UP001589943"/>
    </source>
</evidence>